<evidence type="ECO:0000256" key="1">
    <source>
        <dbReference type="ARBA" id="ARBA00007315"/>
    </source>
</evidence>
<sequence length="341" mass="39849">MSTRRTSSLPTDIELIPSRLYFSVTNIRPHSTPKIRYFSIDNDPDFQYQPFFSDFGPLTLLHVHRFYTLVSNNLRIKKETKYHFVTTSNPNNVANAVYMASTFRMIYLNISPEEALTPFVSIVSTLKPYRDASSFPSTYDLSVLSCLQGLKRAMSLGWYNPYDFDAIEWEENEIVANGDMNWLIPNKLLAFASPHDKREIQPGWFVATPSDLITKFHDMGINHVVRLSKKFYDEKVFINNSINHSELFFPDGTIPPLDILKKFLKIIEGPDVVALHCKAGLGRTYVLFYYFHFYHLCFIDVFIYINWKYINYNKTQRLNENKIFVLIKTNIQRYSCSMSHD</sequence>
<accession>A0A1J4KLX8</accession>
<dbReference type="GO" id="GO:0004725">
    <property type="term" value="F:protein tyrosine phosphatase activity"/>
    <property type="evidence" value="ECO:0007669"/>
    <property type="project" value="UniProtKB-EC"/>
</dbReference>
<keyword evidence="9" id="KW-1185">Reference proteome</keyword>
<dbReference type="AlphaFoldDB" id="A0A1J4KLX8"/>
<comment type="caution">
    <text evidence="8">The sequence shown here is derived from an EMBL/GenBank/DDBJ whole genome shotgun (WGS) entry which is preliminary data.</text>
</comment>
<evidence type="ECO:0000313" key="8">
    <source>
        <dbReference type="EMBL" id="OHT12305.1"/>
    </source>
</evidence>
<dbReference type="EC" id="3.1.3.48" evidence="2"/>
<dbReference type="PROSITE" id="PS50835">
    <property type="entry name" value="IG_LIKE"/>
    <property type="match status" value="1"/>
</dbReference>
<evidence type="ECO:0000256" key="2">
    <source>
        <dbReference type="ARBA" id="ARBA00013064"/>
    </source>
</evidence>
<dbReference type="OrthoDB" id="266663at2759"/>
<dbReference type="PROSITE" id="PS50056">
    <property type="entry name" value="TYR_PHOSPHATASE_2"/>
    <property type="match status" value="1"/>
</dbReference>
<dbReference type="CDD" id="cd17657">
    <property type="entry name" value="CDC14_N"/>
    <property type="match status" value="1"/>
</dbReference>
<dbReference type="InterPro" id="IPR029021">
    <property type="entry name" value="Prot-tyrosine_phosphatase-like"/>
</dbReference>
<protein>
    <recommendedName>
        <fullName evidence="2">protein-tyrosine-phosphatase</fullName>
        <ecNumber evidence="2">3.1.3.48</ecNumber>
    </recommendedName>
</protein>
<organism evidence="8 9">
    <name type="scientific">Tritrichomonas foetus</name>
    <dbReference type="NCBI Taxonomy" id="1144522"/>
    <lineage>
        <taxon>Eukaryota</taxon>
        <taxon>Metamonada</taxon>
        <taxon>Parabasalia</taxon>
        <taxon>Tritrichomonadida</taxon>
        <taxon>Tritrichomonadidae</taxon>
        <taxon>Tritrichomonas</taxon>
    </lineage>
</organism>
<name>A0A1J4KLX8_9EUKA</name>
<evidence type="ECO:0000259" key="6">
    <source>
        <dbReference type="PROSITE" id="PS50056"/>
    </source>
</evidence>
<dbReference type="InterPro" id="IPR007110">
    <property type="entry name" value="Ig-like_dom"/>
</dbReference>
<dbReference type="RefSeq" id="XP_068365441.1">
    <property type="nucleotide sequence ID" value="XM_068499845.1"/>
</dbReference>
<proteinExistence type="inferred from homology"/>
<evidence type="ECO:0000313" key="9">
    <source>
        <dbReference type="Proteomes" id="UP000179807"/>
    </source>
</evidence>
<keyword evidence="5" id="KW-0472">Membrane</keyword>
<dbReference type="Proteomes" id="UP000179807">
    <property type="component" value="Unassembled WGS sequence"/>
</dbReference>
<dbReference type="PANTHER" id="PTHR23339">
    <property type="entry name" value="TYROSINE SPECIFIC PROTEIN PHOSPHATASE AND DUAL SPECIFICITY PROTEIN PHOSPHATASE"/>
    <property type="match status" value="1"/>
</dbReference>
<keyword evidence="3" id="KW-0378">Hydrolase</keyword>
<dbReference type="Pfam" id="PF14671">
    <property type="entry name" value="DSPn"/>
    <property type="match status" value="1"/>
</dbReference>
<keyword evidence="5" id="KW-0812">Transmembrane</keyword>
<dbReference type="EMBL" id="MLAK01000566">
    <property type="protein sequence ID" value="OHT12305.1"/>
    <property type="molecule type" value="Genomic_DNA"/>
</dbReference>
<dbReference type="SUPFAM" id="SSF52799">
    <property type="entry name" value="(Phosphotyrosine protein) phosphatases II"/>
    <property type="match status" value="2"/>
</dbReference>
<reference evidence="8" key="1">
    <citation type="submission" date="2016-10" db="EMBL/GenBank/DDBJ databases">
        <authorList>
            <person name="Benchimol M."/>
            <person name="Almeida L.G."/>
            <person name="Vasconcelos A.T."/>
            <person name="Perreira-Neves A."/>
            <person name="Rosa I.A."/>
            <person name="Tasca T."/>
            <person name="Bogo M.R."/>
            <person name="de Souza W."/>
        </authorList>
    </citation>
    <scope>NUCLEOTIDE SEQUENCE [LARGE SCALE GENOMIC DNA]</scope>
    <source>
        <strain evidence="8">K</strain>
    </source>
</reference>
<dbReference type="VEuPathDB" id="TrichDB:TRFO_17883"/>
<comment type="similarity">
    <text evidence="1">Belongs to the protein-tyrosine phosphatase family. Non-receptor class CDC14 subfamily.</text>
</comment>
<keyword evidence="5" id="KW-1133">Transmembrane helix</keyword>
<evidence type="ECO:0000256" key="3">
    <source>
        <dbReference type="ARBA" id="ARBA00022801"/>
    </source>
</evidence>
<evidence type="ECO:0000256" key="4">
    <source>
        <dbReference type="ARBA" id="ARBA00022912"/>
    </source>
</evidence>
<feature type="domain" description="Tyrosine specific protein phosphatases" evidence="6">
    <location>
        <begin position="257"/>
        <end position="287"/>
    </location>
</feature>
<dbReference type="InterPro" id="IPR000387">
    <property type="entry name" value="Tyr_Pase_dom"/>
</dbReference>
<dbReference type="GeneID" id="94834549"/>
<dbReference type="InterPro" id="IPR029260">
    <property type="entry name" value="DSPn"/>
</dbReference>
<dbReference type="Gene3D" id="3.90.190.10">
    <property type="entry name" value="Protein tyrosine phosphatase superfamily"/>
    <property type="match status" value="2"/>
</dbReference>
<gene>
    <name evidence="8" type="ORF">TRFO_17883</name>
</gene>
<evidence type="ECO:0000256" key="5">
    <source>
        <dbReference type="SAM" id="Phobius"/>
    </source>
</evidence>
<feature type="transmembrane region" description="Helical" evidence="5">
    <location>
        <begin position="287"/>
        <end position="307"/>
    </location>
</feature>
<dbReference type="FunFam" id="3.90.190.10:FF:000006">
    <property type="entry name" value="Dual specificity protein phosphatase CDC14B"/>
    <property type="match status" value="1"/>
</dbReference>
<keyword evidence="4" id="KW-0904">Protein phosphatase</keyword>
<evidence type="ECO:0000259" key="7">
    <source>
        <dbReference type="PROSITE" id="PS50835"/>
    </source>
</evidence>
<feature type="domain" description="Ig-like" evidence="7">
    <location>
        <begin position="255"/>
        <end position="341"/>
    </location>
</feature>
<dbReference type="InterPro" id="IPR050561">
    <property type="entry name" value="PTP"/>
</dbReference>